<organism evidence="1 2">
    <name type="scientific">Marchantia polymorpha</name>
    <name type="common">Common liverwort</name>
    <name type="synonym">Marchantia aquatica</name>
    <dbReference type="NCBI Taxonomy" id="3197"/>
    <lineage>
        <taxon>Eukaryota</taxon>
        <taxon>Viridiplantae</taxon>
        <taxon>Streptophyta</taxon>
        <taxon>Embryophyta</taxon>
        <taxon>Marchantiophyta</taxon>
        <taxon>Marchantiopsida</taxon>
        <taxon>Marchantiidae</taxon>
        <taxon>Marchantiales</taxon>
        <taxon>Marchantiaceae</taxon>
        <taxon>Marchantia</taxon>
    </lineage>
</organism>
<proteinExistence type="predicted"/>
<dbReference type="Proteomes" id="UP000244005">
    <property type="component" value="Unassembled WGS sequence"/>
</dbReference>
<name>A0A2R6X6R1_MARPO</name>
<accession>A0A2R6X6R1</accession>
<evidence type="ECO:0000313" key="1">
    <source>
        <dbReference type="EMBL" id="PTQ41792.1"/>
    </source>
</evidence>
<sequence length="339" mass="36961">MQAFSILPMKSATKLRAVAIAKAGLSTTTAAPDHVGFVQNVAGLEPQPYLDSLLSVLQAKGEKVVSPYERKGLMPLAIPLSENPQDGSVTALLRWPTPAEGMAIPVVTCHKHGVTLLAKSMAEYIHRLLVEEDCNSNGAEDKFFSGAGELGQKLYRRGDFGSSGSPGVDVYLMKNVGKFPDVFERLALNHLGKGDAISALVTGEFYASRKHFPGFGRPFVFNAELLLKAGRKLESKDAAKIALKSPWWTLGSSYDKVAEMAGWGDEQVEFMRERVTEEGRKEDLNKGKIPAQIALDQAAFLLDLAAVDGSWDDTREQLASFYREAEMEDVANFIMTTSS</sequence>
<dbReference type="OrthoDB" id="537706at2759"/>
<reference evidence="2" key="1">
    <citation type="journal article" date="2017" name="Cell">
        <title>Insights into land plant evolution garnered from the Marchantia polymorpha genome.</title>
        <authorList>
            <person name="Bowman J.L."/>
            <person name="Kohchi T."/>
            <person name="Yamato K.T."/>
            <person name="Jenkins J."/>
            <person name="Shu S."/>
            <person name="Ishizaki K."/>
            <person name="Yamaoka S."/>
            <person name="Nishihama R."/>
            <person name="Nakamura Y."/>
            <person name="Berger F."/>
            <person name="Adam C."/>
            <person name="Aki S.S."/>
            <person name="Althoff F."/>
            <person name="Araki T."/>
            <person name="Arteaga-Vazquez M.A."/>
            <person name="Balasubrmanian S."/>
            <person name="Barry K."/>
            <person name="Bauer D."/>
            <person name="Boehm C.R."/>
            <person name="Briginshaw L."/>
            <person name="Caballero-Perez J."/>
            <person name="Catarino B."/>
            <person name="Chen F."/>
            <person name="Chiyoda S."/>
            <person name="Chovatia M."/>
            <person name="Davies K.M."/>
            <person name="Delmans M."/>
            <person name="Demura T."/>
            <person name="Dierschke T."/>
            <person name="Dolan L."/>
            <person name="Dorantes-Acosta A.E."/>
            <person name="Eklund D.M."/>
            <person name="Florent S.N."/>
            <person name="Flores-Sandoval E."/>
            <person name="Fujiyama A."/>
            <person name="Fukuzawa H."/>
            <person name="Galik B."/>
            <person name="Grimanelli D."/>
            <person name="Grimwood J."/>
            <person name="Grossniklaus U."/>
            <person name="Hamada T."/>
            <person name="Haseloff J."/>
            <person name="Hetherington A.J."/>
            <person name="Higo A."/>
            <person name="Hirakawa Y."/>
            <person name="Hundley H.N."/>
            <person name="Ikeda Y."/>
            <person name="Inoue K."/>
            <person name="Inoue S.I."/>
            <person name="Ishida S."/>
            <person name="Jia Q."/>
            <person name="Kakita M."/>
            <person name="Kanazawa T."/>
            <person name="Kawai Y."/>
            <person name="Kawashima T."/>
            <person name="Kennedy M."/>
            <person name="Kinose K."/>
            <person name="Kinoshita T."/>
            <person name="Kohara Y."/>
            <person name="Koide E."/>
            <person name="Komatsu K."/>
            <person name="Kopischke S."/>
            <person name="Kubo M."/>
            <person name="Kyozuka J."/>
            <person name="Lagercrantz U."/>
            <person name="Lin S.S."/>
            <person name="Lindquist E."/>
            <person name="Lipzen A.M."/>
            <person name="Lu C.W."/>
            <person name="De Luna E."/>
            <person name="Martienssen R.A."/>
            <person name="Minamino N."/>
            <person name="Mizutani M."/>
            <person name="Mizutani M."/>
            <person name="Mochizuki N."/>
            <person name="Monte I."/>
            <person name="Mosher R."/>
            <person name="Nagasaki H."/>
            <person name="Nakagami H."/>
            <person name="Naramoto S."/>
            <person name="Nishitani K."/>
            <person name="Ohtani M."/>
            <person name="Okamoto T."/>
            <person name="Okumura M."/>
            <person name="Phillips J."/>
            <person name="Pollak B."/>
            <person name="Reinders A."/>
            <person name="Rovekamp M."/>
            <person name="Sano R."/>
            <person name="Sawa S."/>
            <person name="Schmid M.W."/>
            <person name="Shirakawa M."/>
            <person name="Solano R."/>
            <person name="Spunde A."/>
            <person name="Suetsugu N."/>
            <person name="Sugano S."/>
            <person name="Sugiyama A."/>
            <person name="Sun R."/>
            <person name="Suzuki Y."/>
            <person name="Takenaka M."/>
            <person name="Takezawa D."/>
            <person name="Tomogane H."/>
            <person name="Tsuzuki M."/>
            <person name="Ueda T."/>
            <person name="Umeda M."/>
            <person name="Ward J.M."/>
            <person name="Watanabe Y."/>
            <person name="Yazaki K."/>
            <person name="Yokoyama R."/>
            <person name="Yoshitake Y."/>
            <person name="Yotsui I."/>
            <person name="Zachgo S."/>
            <person name="Schmutz J."/>
        </authorList>
    </citation>
    <scope>NUCLEOTIDE SEQUENCE [LARGE SCALE GENOMIC DNA]</scope>
    <source>
        <strain evidence="2">Tak-1</strain>
    </source>
</reference>
<dbReference type="InterPro" id="IPR045287">
    <property type="entry name" value="PAB"/>
</dbReference>
<dbReference type="AlphaFoldDB" id="A0A2R6X6R1"/>
<keyword evidence="2" id="KW-1185">Reference proteome</keyword>
<dbReference type="PANTHER" id="PTHR35115:SF1">
    <property type="entry name" value="PROTEIN IN CHLOROPLAST ATPASE BIOGENESIS, CHLOROPLASTIC"/>
    <property type="match status" value="1"/>
</dbReference>
<dbReference type="OMA" id="NIAQWED"/>
<dbReference type="Gramene" id="Mp5g13100.1">
    <property type="protein sequence ID" value="Mp5g13100.1.cds1"/>
    <property type="gene ID" value="Mp5g13100"/>
</dbReference>
<protein>
    <submittedName>
        <fullName evidence="1">Uncharacterized protein</fullName>
    </submittedName>
</protein>
<dbReference type="PANTHER" id="PTHR35115">
    <property type="entry name" value="CYCLIN DELTA-3"/>
    <property type="match status" value="1"/>
</dbReference>
<gene>
    <name evidence="1" type="ORF">MARPO_0032s0004</name>
</gene>
<dbReference type="EMBL" id="KZ772704">
    <property type="protein sequence ID" value="PTQ41792.1"/>
    <property type="molecule type" value="Genomic_DNA"/>
</dbReference>
<evidence type="ECO:0000313" key="2">
    <source>
        <dbReference type="Proteomes" id="UP000244005"/>
    </source>
</evidence>